<dbReference type="EMBL" id="UINC01119343">
    <property type="protein sequence ID" value="SVC93099.1"/>
    <property type="molecule type" value="Genomic_DNA"/>
</dbReference>
<proteinExistence type="predicted"/>
<sequence>MLEDLKIYKKMIKYCDYLREYGLK</sequence>
<gene>
    <name evidence="1" type="ORF">METZ01_LOCUS345953</name>
</gene>
<protein>
    <submittedName>
        <fullName evidence="1">Uncharacterized protein</fullName>
    </submittedName>
</protein>
<accession>A0A382R5U4</accession>
<evidence type="ECO:0000313" key="1">
    <source>
        <dbReference type="EMBL" id="SVC93099.1"/>
    </source>
</evidence>
<organism evidence="1">
    <name type="scientific">marine metagenome</name>
    <dbReference type="NCBI Taxonomy" id="408172"/>
    <lineage>
        <taxon>unclassified sequences</taxon>
        <taxon>metagenomes</taxon>
        <taxon>ecological metagenomes</taxon>
    </lineage>
</organism>
<name>A0A382R5U4_9ZZZZ</name>
<dbReference type="AlphaFoldDB" id="A0A382R5U4"/>
<reference evidence="1" key="1">
    <citation type="submission" date="2018-05" db="EMBL/GenBank/DDBJ databases">
        <authorList>
            <person name="Lanie J.A."/>
            <person name="Ng W.-L."/>
            <person name="Kazmierczak K.M."/>
            <person name="Andrzejewski T.M."/>
            <person name="Davidsen T.M."/>
            <person name="Wayne K.J."/>
            <person name="Tettelin H."/>
            <person name="Glass J.I."/>
            <person name="Rusch D."/>
            <person name="Podicherti R."/>
            <person name="Tsui H.-C.T."/>
            <person name="Winkler M.E."/>
        </authorList>
    </citation>
    <scope>NUCLEOTIDE SEQUENCE</scope>
</reference>